<evidence type="ECO:0000256" key="1">
    <source>
        <dbReference type="SAM" id="MobiDB-lite"/>
    </source>
</evidence>
<keyword evidence="3" id="KW-1185">Reference proteome</keyword>
<dbReference type="EMBL" id="JANVFT010000035">
    <property type="protein sequence ID" value="KAJ4493324.1"/>
    <property type="molecule type" value="Genomic_DNA"/>
</dbReference>
<proteinExistence type="predicted"/>
<feature type="region of interest" description="Disordered" evidence="1">
    <location>
        <begin position="132"/>
        <end position="156"/>
    </location>
</feature>
<name>A0ABQ8VGF0_9AGAR</name>
<accession>A0ABQ8VGF0</accession>
<reference evidence="2" key="1">
    <citation type="submission" date="2022-08" db="EMBL/GenBank/DDBJ databases">
        <title>A Global Phylogenomic Analysis of the Shiitake Genus Lentinula.</title>
        <authorList>
            <consortium name="DOE Joint Genome Institute"/>
            <person name="Sierra-Patev S."/>
            <person name="Min B."/>
            <person name="Naranjo-Ortiz M."/>
            <person name="Looney B."/>
            <person name="Konkel Z."/>
            <person name="Slot J.C."/>
            <person name="Sakamoto Y."/>
            <person name="Steenwyk J.L."/>
            <person name="Rokas A."/>
            <person name="Carro J."/>
            <person name="Camarero S."/>
            <person name="Ferreira P."/>
            <person name="Molpeceres G."/>
            <person name="Ruiz-Duenas F.J."/>
            <person name="Serrano A."/>
            <person name="Henrissat B."/>
            <person name="Drula E."/>
            <person name="Hughes K.W."/>
            <person name="Mata J.L."/>
            <person name="Ishikawa N.K."/>
            <person name="Vargas-Isla R."/>
            <person name="Ushijima S."/>
            <person name="Smith C.A."/>
            <person name="Ahrendt S."/>
            <person name="Andreopoulos W."/>
            <person name="He G."/>
            <person name="Labutti K."/>
            <person name="Lipzen A."/>
            <person name="Ng V."/>
            <person name="Riley R."/>
            <person name="Sandor L."/>
            <person name="Barry K."/>
            <person name="Martinez A.T."/>
            <person name="Xiao Y."/>
            <person name="Gibbons J.G."/>
            <person name="Terashima K."/>
            <person name="Grigoriev I.V."/>
            <person name="Hibbett D.S."/>
        </authorList>
    </citation>
    <scope>NUCLEOTIDE SEQUENCE</scope>
    <source>
        <strain evidence="2">RHP3577 ss4</strain>
    </source>
</reference>
<protein>
    <submittedName>
        <fullName evidence="2">Uncharacterized protein</fullName>
    </submittedName>
</protein>
<evidence type="ECO:0000313" key="2">
    <source>
        <dbReference type="EMBL" id="KAJ4493324.1"/>
    </source>
</evidence>
<evidence type="ECO:0000313" key="3">
    <source>
        <dbReference type="Proteomes" id="UP001150217"/>
    </source>
</evidence>
<sequence length="180" mass="19675">MPTYRSVNLRTDTEYAPAESVLVEREFGTTSTRSLQALYGEKSGDCKQFGTDQSLLASTIFATSMDNQLLSPPALSPPSCDPLPSLVPAFPYTPNIRVPPPPILPELPLRERRGFIEFIQITPRTAFAVPMPAKGHLEPKTGGLPRRRRASAKPVITTHTISKSRKIGLVASSESSDEED</sequence>
<dbReference type="Proteomes" id="UP001150217">
    <property type="component" value="Unassembled WGS sequence"/>
</dbReference>
<organism evidence="2 3">
    <name type="scientific">Lentinula lateritia</name>
    <dbReference type="NCBI Taxonomy" id="40482"/>
    <lineage>
        <taxon>Eukaryota</taxon>
        <taxon>Fungi</taxon>
        <taxon>Dikarya</taxon>
        <taxon>Basidiomycota</taxon>
        <taxon>Agaricomycotina</taxon>
        <taxon>Agaricomycetes</taxon>
        <taxon>Agaricomycetidae</taxon>
        <taxon>Agaricales</taxon>
        <taxon>Marasmiineae</taxon>
        <taxon>Omphalotaceae</taxon>
        <taxon>Lentinula</taxon>
    </lineage>
</organism>
<gene>
    <name evidence="2" type="ORF">C8R41DRAFT_981000</name>
</gene>
<comment type="caution">
    <text evidence="2">The sequence shown here is derived from an EMBL/GenBank/DDBJ whole genome shotgun (WGS) entry which is preliminary data.</text>
</comment>